<organism evidence="3">
    <name type="scientific">Chlorella variabilis</name>
    <name type="common">Green alga</name>
    <dbReference type="NCBI Taxonomy" id="554065"/>
    <lineage>
        <taxon>Eukaryota</taxon>
        <taxon>Viridiplantae</taxon>
        <taxon>Chlorophyta</taxon>
        <taxon>core chlorophytes</taxon>
        <taxon>Trebouxiophyceae</taxon>
        <taxon>Chlorellales</taxon>
        <taxon>Chlorellaceae</taxon>
        <taxon>Chlorella clade</taxon>
        <taxon>Chlorella</taxon>
    </lineage>
</organism>
<proteinExistence type="predicted"/>
<dbReference type="GO" id="GO:0004672">
    <property type="term" value="F:protein kinase activity"/>
    <property type="evidence" value="ECO:0007669"/>
    <property type="project" value="InterPro"/>
</dbReference>
<evidence type="ECO:0000259" key="1">
    <source>
        <dbReference type="PROSITE" id="PS50011"/>
    </source>
</evidence>
<name>E1ZP02_CHLVA</name>
<dbReference type="PROSITE" id="PS50011">
    <property type="entry name" value="PROTEIN_KINASE_DOM"/>
    <property type="match status" value="1"/>
</dbReference>
<dbReference type="KEGG" id="cvr:CHLNCDRAFT_13628"/>
<keyword evidence="3" id="KW-1185">Reference proteome</keyword>
<evidence type="ECO:0000313" key="2">
    <source>
        <dbReference type="EMBL" id="EFN52530.1"/>
    </source>
</evidence>
<dbReference type="PANTHER" id="PTHR23257">
    <property type="entry name" value="SERINE-THREONINE PROTEIN KINASE"/>
    <property type="match status" value="1"/>
</dbReference>
<dbReference type="GO" id="GO:0005524">
    <property type="term" value="F:ATP binding"/>
    <property type="evidence" value="ECO:0007669"/>
    <property type="project" value="InterPro"/>
</dbReference>
<dbReference type="InterPro" id="IPR000719">
    <property type="entry name" value="Prot_kinase_dom"/>
</dbReference>
<feature type="non-terminal residue" evidence="2">
    <location>
        <position position="148"/>
    </location>
</feature>
<reference evidence="2 3" key="1">
    <citation type="journal article" date="2010" name="Plant Cell">
        <title>The Chlorella variabilis NC64A genome reveals adaptation to photosymbiosis, coevolution with viruses, and cryptic sex.</title>
        <authorList>
            <person name="Blanc G."/>
            <person name="Duncan G."/>
            <person name="Agarkova I."/>
            <person name="Borodovsky M."/>
            <person name="Gurnon J."/>
            <person name="Kuo A."/>
            <person name="Lindquist E."/>
            <person name="Lucas S."/>
            <person name="Pangilinan J."/>
            <person name="Polle J."/>
            <person name="Salamov A."/>
            <person name="Terry A."/>
            <person name="Yamada T."/>
            <person name="Dunigan D.D."/>
            <person name="Grigoriev I.V."/>
            <person name="Claverie J.M."/>
            <person name="Van Etten J.L."/>
        </authorList>
    </citation>
    <scope>NUCLEOTIDE SEQUENCE [LARGE SCALE GENOMIC DNA]</scope>
    <source>
        <strain evidence="2 3">NC64A</strain>
    </source>
</reference>
<dbReference type="GeneID" id="17351892"/>
<sequence>AKGMLCLHVHNPPILHRDLKSPNLLVDAAWRVKVCDFNLSKLLEESVRSSSAGGLLNPRWLAPEVLMGQNATAASDVFSFGTVLWELLTWQLPWEGANLYQVRQAHLTHNGRHLLPDEFGTYVALIQRCWAQDPSERPSFADIITELR</sequence>
<gene>
    <name evidence="2" type="ORF">CHLNCDRAFT_13628</name>
</gene>
<dbReference type="InParanoid" id="E1ZP02"/>
<protein>
    <recommendedName>
        <fullName evidence="1">Protein kinase domain-containing protein</fullName>
    </recommendedName>
</protein>
<dbReference type="AlphaFoldDB" id="E1ZP02"/>
<dbReference type="GO" id="GO:0007165">
    <property type="term" value="P:signal transduction"/>
    <property type="evidence" value="ECO:0007669"/>
    <property type="project" value="TreeGrafter"/>
</dbReference>
<dbReference type="eggNOG" id="KOG0192">
    <property type="taxonomic scope" value="Eukaryota"/>
</dbReference>
<dbReference type="RefSeq" id="XP_005844632.1">
    <property type="nucleotide sequence ID" value="XM_005844570.1"/>
</dbReference>
<dbReference type="EMBL" id="GL433856">
    <property type="protein sequence ID" value="EFN52530.1"/>
    <property type="molecule type" value="Genomic_DNA"/>
</dbReference>
<dbReference type="SMART" id="SM00220">
    <property type="entry name" value="S_TKc"/>
    <property type="match status" value="1"/>
</dbReference>
<evidence type="ECO:0000313" key="3">
    <source>
        <dbReference type="Proteomes" id="UP000008141"/>
    </source>
</evidence>
<accession>E1ZP02</accession>
<dbReference type="InterPro" id="IPR001245">
    <property type="entry name" value="Ser-Thr/Tyr_kinase_cat_dom"/>
</dbReference>
<dbReference type="InterPro" id="IPR008271">
    <property type="entry name" value="Ser/Thr_kinase_AS"/>
</dbReference>
<dbReference type="PRINTS" id="PR00109">
    <property type="entry name" value="TYRKINASE"/>
</dbReference>
<dbReference type="SUPFAM" id="SSF56112">
    <property type="entry name" value="Protein kinase-like (PK-like)"/>
    <property type="match status" value="1"/>
</dbReference>
<dbReference type="Proteomes" id="UP000008141">
    <property type="component" value="Unassembled WGS sequence"/>
</dbReference>
<dbReference type="InterPro" id="IPR050167">
    <property type="entry name" value="Ser_Thr_protein_kinase"/>
</dbReference>
<dbReference type="PROSITE" id="PS00108">
    <property type="entry name" value="PROTEIN_KINASE_ST"/>
    <property type="match status" value="1"/>
</dbReference>
<feature type="domain" description="Protein kinase" evidence="1">
    <location>
        <begin position="1"/>
        <end position="148"/>
    </location>
</feature>
<dbReference type="OMA" id="WEGANLY"/>
<feature type="non-terminal residue" evidence="2">
    <location>
        <position position="1"/>
    </location>
</feature>
<dbReference type="Pfam" id="PF07714">
    <property type="entry name" value="PK_Tyr_Ser-Thr"/>
    <property type="match status" value="1"/>
</dbReference>
<dbReference type="GO" id="GO:0005737">
    <property type="term" value="C:cytoplasm"/>
    <property type="evidence" value="ECO:0007669"/>
    <property type="project" value="TreeGrafter"/>
</dbReference>
<dbReference type="STRING" id="554065.E1ZP02"/>
<dbReference type="OrthoDB" id="538364at2759"/>
<dbReference type="InterPro" id="IPR011009">
    <property type="entry name" value="Kinase-like_dom_sf"/>
</dbReference>
<dbReference type="Gene3D" id="1.10.510.10">
    <property type="entry name" value="Transferase(Phosphotransferase) domain 1"/>
    <property type="match status" value="1"/>
</dbReference>